<dbReference type="Pfam" id="PF02653">
    <property type="entry name" value="BPD_transp_2"/>
    <property type="match status" value="1"/>
</dbReference>
<dbReference type="GO" id="GO:0022857">
    <property type="term" value="F:transmembrane transporter activity"/>
    <property type="evidence" value="ECO:0007669"/>
    <property type="project" value="InterPro"/>
</dbReference>
<keyword evidence="4" id="KW-0997">Cell inner membrane</keyword>
<feature type="transmembrane region" description="Helical" evidence="9">
    <location>
        <begin position="29"/>
        <end position="46"/>
    </location>
</feature>
<keyword evidence="2" id="KW-0813">Transport</keyword>
<evidence type="ECO:0000256" key="2">
    <source>
        <dbReference type="ARBA" id="ARBA00022448"/>
    </source>
</evidence>
<dbReference type="InterPro" id="IPR001851">
    <property type="entry name" value="ABC_transp_permease"/>
</dbReference>
<evidence type="ECO:0000313" key="10">
    <source>
        <dbReference type="EMBL" id="ANN19365.1"/>
    </source>
</evidence>
<feature type="transmembrane region" description="Helical" evidence="9">
    <location>
        <begin position="314"/>
        <end position="334"/>
    </location>
</feature>
<name>A0A193C4U0_AMYOR</name>
<dbReference type="PANTHER" id="PTHR32196">
    <property type="entry name" value="ABC TRANSPORTER PERMEASE PROTEIN YPHD-RELATED-RELATED"/>
    <property type="match status" value="1"/>
</dbReference>
<dbReference type="EMBL" id="CP016174">
    <property type="protein sequence ID" value="ANN19365.1"/>
    <property type="molecule type" value="Genomic_DNA"/>
</dbReference>
<evidence type="ECO:0000256" key="4">
    <source>
        <dbReference type="ARBA" id="ARBA00022519"/>
    </source>
</evidence>
<keyword evidence="5 9" id="KW-0812">Transmembrane</keyword>
<feature type="transmembrane region" description="Helical" evidence="9">
    <location>
        <begin position="143"/>
        <end position="161"/>
    </location>
</feature>
<feature type="transmembrane region" description="Helical" evidence="9">
    <location>
        <begin position="288"/>
        <end position="308"/>
    </location>
</feature>
<evidence type="ECO:0000256" key="3">
    <source>
        <dbReference type="ARBA" id="ARBA00022475"/>
    </source>
</evidence>
<keyword evidence="7 9" id="KW-0472">Membrane</keyword>
<feature type="transmembrane region" description="Helical" evidence="9">
    <location>
        <begin position="114"/>
        <end position="136"/>
    </location>
</feature>
<dbReference type="GO" id="GO:0005886">
    <property type="term" value="C:plasma membrane"/>
    <property type="evidence" value="ECO:0007669"/>
    <property type="project" value="UniProtKB-SubCell"/>
</dbReference>
<evidence type="ECO:0000256" key="6">
    <source>
        <dbReference type="ARBA" id="ARBA00022989"/>
    </source>
</evidence>
<dbReference type="STRING" id="31958.SD37_29600"/>
<dbReference type="PANTHER" id="PTHR32196:SF71">
    <property type="entry name" value="AUTOINDUCER 2 IMPORT SYSTEM PERMEASE PROTEIN LSRD"/>
    <property type="match status" value="1"/>
</dbReference>
<evidence type="ECO:0000313" key="11">
    <source>
        <dbReference type="Proteomes" id="UP000093695"/>
    </source>
</evidence>
<dbReference type="CDD" id="cd06579">
    <property type="entry name" value="TM_PBP1_transp_AraH_like"/>
    <property type="match status" value="1"/>
</dbReference>
<reference evidence="10 11" key="1">
    <citation type="journal article" date="2015" name="Genome Announc.">
        <title>Draft Genome Sequence of Norvancomycin-Producing Strain Amycolatopsis orientalis CPCC200066.</title>
        <authorList>
            <person name="Lei X."/>
            <person name="Yuan F."/>
            <person name="Shi Y."/>
            <person name="Li X."/>
            <person name="Wang L."/>
            <person name="Hong B."/>
        </authorList>
    </citation>
    <scope>NUCLEOTIDE SEQUENCE [LARGE SCALE GENOMIC DNA]</scope>
    <source>
        <strain evidence="10 11">B-37</strain>
    </source>
</reference>
<dbReference type="eggNOG" id="COG1172">
    <property type="taxonomic scope" value="Bacteria"/>
</dbReference>
<proteinExistence type="predicted"/>
<gene>
    <name evidence="10" type="ORF">SD37_29600</name>
</gene>
<evidence type="ECO:0000256" key="8">
    <source>
        <dbReference type="ARBA" id="ARBA00039381"/>
    </source>
</evidence>
<protein>
    <recommendedName>
        <fullName evidence="8">Autoinducer 2 import system permease protein LsrD</fullName>
    </recommendedName>
</protein>
<organism evidence="10 11">
    <name type="scientific">Amycolatopsis orientalis</name>
    <name type="common">Nocardia orientalis</name>
    <dbReference type="NCBI Taxonomy" id="31958"/>
    <lineage>
        <taxon>Bacteria</taxon>
        <taxon>Bacillati</taxon>
        <taxon>Actinomycetota</taxon>
        <taxon>Actinomycetes</taxon>
        <taxon>Pseudonocardiales</taxon>
        <taxon>Pseudonocardiaceae</taxon>
        <taxon>Amycolatopsis</taxon>
    </lineage>
</organism>
<keyword evidence="11" id="KW-1185">Reference proteome</keyword>
<evidence type="ECO:0000256" key="1">
    <source>
        <dbReference type="ARBA" id="ARBA00004651"/>
    </source>
</evidence>
<feature type="transmembrane region" description="Helical" evidence="9">
    <location>
        <begin position="266"/>
        <end position="281"/>
    </location>
</feature>
<keyword evidence="6 9" id="KW-1133">Transmembrane helix</keyword>
<accession>A0A193C4U0</accession>
<dbReference type="Proteomes" id="UP000093695">
    <property type="component" value="Chromosome"/>
</dbReference>
<evidence type="ECO:0000256" key="7">
    <source>
        <dbReference type="ARBA" id="ARBA00023136"/>
    </source>
</evidence>
<keyword evidence="3" id="KW-1003">Cell membrane</keyword>
<dbReference type="AlphaFoldDB" id="A0A193C4U0"/>
<comment type="subcellular location">
    <subcellularLocation>
        <location evidence="1">Cell membrane</location>
        <topology evidence="1">Multi-pass membrane protein</topology>
    </subcellularLocation>
</comment>
<feature type="transmembrane region" description="Helical" evidence="9">
    <location>
        <begin position="89"/>
        <end position="108"/>
    </location>
</feature>
<evidence type="ECO:0000256" key="5">
    <source>
        <dbReference type="ARBA" id="ARBA00022692"/>
    </source>
</evidence>
<sequence length="339" mass="34972">MHDVMTDPKTSSLTTAPPKRRKFRWLRELALVPALIVVLIIGGLISDTFLTFGSIVGILSASAALSMVVLGESLVLLTGKFDLSLESTMGMAPALGAMLVIPVASSGFGTEFPGFAGILAVLVAGAAVGFVNGFLIVKLKLNAFIVTLAMLTVLRGTQIGSTHGKTLFDQLDVFTAMATTTFIGLPMSVWLAAALFAVFGLGLRYHRIGRSLYAIGGNRAAARAAGIRVDRISWGVFVVAGVLAALGGLAYTGYVGALGADQGDGLILQVFAAAVIGGVSLDGGKGTLVGALTGVLLLQTVTNLLQVAQVPPEWLKAIYGVIILVALIISRYAGGKAQT</sequence>
<feature type="transmembrane region" description="Helical" evidence="9">
    <location>
        <begin position="232"/>
        <end position="254"/>
    </location>
</feature>
<feature type="transmembrane region" description="Helical" evidence="9">
    <location>
        <begin position="181"/>
        <end position="203"/>
    </location>
</feature>
<dbReference type="RefSeq" id="WP_044855416.1">
    <property type="nucleotide sequence ID" value="NZ_CP016174.1"/>
</dbReference>
<evidence type="ECO:0000256" key="9">
    <source>
        <dbReference type="SAM" id="Phobius"/>
    </source>
</evidence>
<dbReference type="KEGG" id="aori:SD37_29600"/>
<feature type="transmembrane region" description="Helical" evidence="9">
    <location>
        <begin position="52"/>
        <end position="77"/>
    </location>
</feature>